<dbReference type="PATRIC" id="fig|1393736.3.peg.1697"/>
<evidence type="ECO:0000313" key="2">
    <source>
        <dbReference type="EMBL" id="EYU15820.1"/>
    </source>
</evidence>
<dbReference type="PANTHER" id="PTHR37829">
    <property type="entry name" value="PHAGE-LIKE ELEMENT PBSX PROTEIN XKDT"/>
    <property type="match status" value="1"/>
</dbReference>
<reference evidence="2 3" key="1">
    <citation type="submission" date="2014-03" db="EMBL/GenBank/DDBJ databases">
        <title>Draft Genome of Photorhabdus luminescens BA1, an Egyptian Isolate.</title>
        <authorList>
            <person name="Ghazal S."/>
            <person name="Hurst S.G.IV."/>
            <person name="Morris K."/>
            <person name="Thomas K."/>
            <person name="Tisa L.S."/>
        </authorList>
    </citation>
    <scope>NUCLEOTIDE SEQUENCE [LARGE SCALE GENOMIC DNA]</scope>
    <source>
        <strain evidence="2 3">BA1</strain>
    </source>
</reference>
<name>A0A022PMN6_9GAMM</name>
<comment type="caution">
    <text evidence="2">The sequence shown here is derived from an EMBL/GenBank/DDBJ whole genome shotgun (WGS) entry which is preliminary data.</text>
</comment>
<protein>
    <submittedName>
        <fullName evidence="2">Putative phage Mu protein gp47-like protein</fullName>
    </submittedName>
</protein>
<dbReference type="Proteomes" id="UP000023464">
    <property type="component" value="Unassembled WGS sequence"/>
</dbReference>
<evidence type="ECO:0000259" key="1">
    <source>
        <dbReference type="Pfam" id="PF04865"/>
    </source>
</evidence>
<evidence type="ECO:0000313" key="3">
    <source>
        <dbReference type="Proteomes" id="UP000023464"/>
    </source>
</evidence>
<dbReference type="AlphaFoldDB" id="A0A022PMN6"/>
<dbReference type="RefSeq" id="WP_036777843.1">
    <property type="nucleotide sequence ID" value="NZ_CAWLTM010000096.1"/>
</dbReference>
<dbReference type="InterPro" id="IPR052399">
    <property type="entry name" value="Phage_Baseplate_Assmbl_Protein"/>
</dbReference>
<gene>
    <name evidence="2" type="ORF">BA1DRAFT_01683</name>
</gene>
<organism evidence="2 3">
    <name type="scientific">Photorhabdus aegyptia</name>
    <dbReference type="NCBI Taxonomy" id="2805098"/>
    <lineage>
        <taxon>Bacteria</taxon>
        <taxon>Pseudomonadati</taxon>
        <taxon>Pseudomonadota</taxon>
        <taxon>Gammaproteobacteria</taxon>
        <taxon>Enterobacterales</taxon>
        <taxon>Morganellaceae</taxon>
        <taxon>Photorhabdus</taxon>
    </lineage>
</organism>
<dbReference type="InterPro" id="IPR006949">
    <property type="entry name" value="Barrel_Baseplate_J-like"/>
</dbReference>
<sequence length="394" mass="43739">METKPTIDYEKVLRDSGMPTTEAEISAAFAKVVDDAGLVTNTSKMSPFWRLIDTIVTRPVLWLKAVLINVTLKNMYLATASGIWLDMFAWGVNLKRKPASAAEGVLRFYKAAGASMVTVPAGTVIQTERINGEIYRVSTTESVVMADDVSSALLPVRAEAAGGAFNLAPGYFRIPPVAVSGIERVQNEEGWLLTPGSDAESDDDLRDRCRNQYNWVGNYHTDAVYRGMIAAVAGLSIDRIFFLHDAPRGAGTANAYLLLDSGVISQPFIEAVNDYITHQGHHGHGDDMQCLPMPETHHELLVTLFVANLANYSQEQATTLKTDVENLIRCAFRENREYHVKKTWPYARFSFSNLGREIHREFAEIESLTFSLDDILSDLSVPRLQSLIIEVKHV</sequence>
<feature type="domain" description="Baseplate protein J-like barrel" evidence="1">
    <location>
        <begin position="106"/>
        <end position="191"/>
    </location>
</feature>
<dbReference type="PANTHER" id="PTHR37829:SF3">
    <property type="entry name" value="PROTEIN JAYE-RELATED"/>
    <property type="match status" value="1"/>
</dbReference>
<dbReference type="Pfam" id="PF04865">
    <property type="entry name" value="Baseplate_J"/>
    <property type="match status" value="1"/>
</dbReference>
<dbReference type="EMBL" id="JFGV01000019">
    <property type="protein sequence ID" value="EYU15820.1"/>
    <property type="molecule type" value="Genomic_DNA"/>
</dbReference>
<accession>A0A022PMN6</accession>
<keyword evidence="3" id="KW-1185">Reference proteome</keyword>
<proteinExistence type="predicted"/>